<dbReference type="Proteomes" id="UP000256709">
    <property type="component" value="Unassembled WGS sequence"/>
</dbReference>
<sequence>MDAGKIVYTILMQGAAVFKRDAADAETAVRRLGDTSQTSTGRVAGAGTAVDGLSAAAGRSRAPLETAAQAETRLGREAEQAAEKTKKAAQVVGTAALGIGAALGAASVAAIKTFADFDSAVSEVGASTQASKSELLALSDAALDAGAKTSFSATEAANAEDELAKAGLSVADILNGGLTGSLALAAAGTLDVAKAGSIAATTLKQFNLTGADTGHVADLLAAGAGKAQGSVEDLGEGLKYAGPVASSLGVSLEETVGTLALFASYGRLAGEGGTDLRGVLGSLLSPSKQAQVTMEEYGVSLFDANEKFIGVAGTAQELKDAFGDLTDQEREQALGRIFGNEQITAAKNLMKGGAAAVAESTAAVTALGYATDVAAQKQDNLSSDVEKLGGSLDTALIKTGSGANNVLRDMTQLVTGLIDFYSGLPAPIQQATLVIGVGTAAILLLGGTALLAIPKIVEFRLAVATLTKAMPGLTKGARGVAGFLSGPWGAALLVAGAALAILHNEIEKGVPTQEKLTNSLKTSANAVELLRAASQRSDTERTIWGDYADSLKDLPGLLDKVSNDGVADWLTLTLNQQGAVDSLHRVGEALGTMAETDLPSAARSFKNLSDENHLNAEQQQKLLDAMPAYRDALTKQATALGLGADNTTLLKLATEGVPPALAKTKAAIEEQVKATEAEQKALEDWLKMISESDAAFIDLGGAYDTIVQKNQDLAQSTADATESSEDSWQDYYDGVTVNVDGYLEDLQKQVDAQNNWERNMLLLSGKVTQGTLDQLAQLGPEGAPLVAQLVNASGDELAKLDAVVAEKVGQSVGTFANTLSTSAPVIAAAAAQLGQGAADEIATKLANGTATVEQIIADYKLKVEGFNPVVNVETATAAEKINSLLNLFRTANNQQVSAPVGVGVLQPQFQANGGRIDFFANGGATEKHVAQYAKAGDMRVWAEPETGGEYYVPMAESKRARSLQIAAAMVAEMGYQMIPAGAQRFADGGFTGAPAKSGGLTWTGDIVLQLPPGIDGPSISKLVRAEVNQIVRETR</sequence>
<dbReference type="RefSeq" id="WP_116283090.1">
    <property type="nucleotide sequence ID" value="NZ_NBXA01000021.1"/>
</dbReference>
<accession>A0A3E0VRN2</accession>
<dbReference type="InterPro" id="IPR010090">
    <property type="entry name" value="Phage_tape_meas"/>
</dbReference>
<dbReference type="Pfam" id="PF10145">
    <property type="entry name" value="PhageMin_Tail"/>
    <property type="match status" value="1"/>
</dbReference>
<keyword evidence="1" id="KW-1188">Viral release from host cell</keyword>
<organism evidence="4 5">
    <name type="scientific">Subtercola boreus</name>
    <dbReference type="NCBI Taxonomy" id="120213"/>
    <lineage>
        <taxon>Bacteria</taxon>
        <taxon>Bacillati</taxon>
        <taxon>Actinomycetota</taxon>
        <taxon>Actinomycetes</taxon>
        <taxon>Micrococcales</taxon>
        <taxon>Microbacteriaceae</taxon>
        <taxon>Subtercola</taxon>
    </lineage>
</organism>
<name>A0A3E0VRN2_9MICO</name>
<dbReference type="AlphaFoldDB" id="A0A3E0VRN2"/>
<dbReference type="EMBL" id="NBXA01000021">
    <property type="protein sequence ID" value="RFA12642.1"/>
    <property type="molecule type" value="Genomic_DNA"/>
</dbReference>
<evidence type="ECO:0000256" key="1">
    <source>
        <dbReference type="ARBA" id="ARBA00022612"/>
    </source>
</evidence>
<dbReference type="PANTHER" id="PTHR37813">
    <property type="entry name" value="FELS-2 PROPHAGE PROTEIN"/>
    <property type="match status" value="1"/>
</dbReference>
<evidence type="ECO:0000256" key="2">
    <source>
        <dbReference type="SAM" id="Phobius"/>
    </source>
</evidence>
<keyword evidence="2" id="KW-0812">Transmembrane</keyword>
<dbReference type="OrthoDB" id="2183194at2"/>
<reference evidence="4 5" key="1">
    <citation type="submission" date="2017-04" db="EMBL/GenBank/DDBJ databases">
        <title>Comparative genome analysis of Subtercola boreus.</title>
        <authorList>
            <person name="Cho Y.-J."/>
            <person name="Cho A."/>
            <person name="Kim O.-S."/>
            <person name="Lee J.-I."/>
        </authorList>
    </citation>
    <scope>NUCLEOTIDE SEQUENCE [LARGE SCALE GENOMIC DNA]</scope>
    <source>
        <strain evidence="4 5">P27444</strain>
    </source>
</reference>
<feature type="transmembrane region" description="Helical" evidence="2">
    <location>
        <begin position="431"/>
        <end position="453"/>
    </location>
</feature>
<evidence type="ECO:0000259" key="3">
    <source>
        <dbReference type="Pfam" id="PF10145"/>
    </source>
</evidence>
<evidence type="ECO:0000313" key="5">
    <source>
        <dbReference type="Proteomes" id="UP000256709"/>
    </source>
</evidence>
<evidence type="ECO:0000313" key="4">
    <source>
        <dbReference type="EMBL" id="RFA12642.1"/>
    </source>
</evidence>
<gene>
    <name evidence="4" type="ORF">B7R21_09860</name>
</gene>
<proteinExistence type="predicted"/>
<dbReference type="PANTHER" id="PTHR37813:SF1">
    <property type="entry name" value="FELS-2 PROPHAGE PROTEIN"/>
    <property type="match status" value="1"/>
</dbReference>
<keyword evidence="2" id="KW-0472">Membrane</keyword>
<feature type="domain" description="Phage tail tape measure protein" evidence="3">
    <location>
        <begin position="139"/>
        <end position="339"/>
    </location>
</feature>
<keyword evidence="2" id="KW-1133">Transmembrane helix</keyword>
<protein>
    <submittedName>
        <fullName evidence="4">Phage tail tape measure protein</fullName>
    </submittedName>
</protein>
<feature type="transmembrane region" description="Helical" evidence="2">
    <location>
        <begin position="480"/>
        <end position="502"/>
    </location>
</feature>
<dbReference type="NCBIfam" id="TIGR01760">
    <property type="entry name" value="tape_meas_TP901"/>
    <property type="match status" value="1"/>
</dbReference>
<comment type="caution">
    <text evidence="4">The sequence shown here is derived from an EMBL/GenBank/DDBJ whole genome shotgun (WGS) entry which is preliminary data.</text>
</comment>